<accession>A0ABV0U0G3</accession>
<sequence>MVNKIKGNAVKSCCCAMRCIVYLLNLVVKTPLKLSPVGYNVQKQQGQSHFLSLNEKLETKKTPTRYVETKWNSTFQMLELLQKPRKPVGALVGLQTHIPVLTYEQ</sequence>
<proteinExistence type="predicted"/>
<dbReference type="EMBL" id="JAHRIQ010050475">
    <property type="protein sequence ID" value="MEQ2238040.1"/>
    <property type="molecule type" value="Genomic_DNA"/>
</dbReference>
<evidence type="ECO:0000313" key="2">
    <source>
        <dbReference type="Proteomes" id="UP001482620"/>
    </source>
</evidence>
<keyword evidence="2" id="KW-1185">Reference proteome</keyword>
<name>A0ABV0U0G3_9TELE</name>
<comment type="caution">
    <text evidence="1">The sequence shown here is derived from an EMBL/GenBank/DDBJ whole genome shotgun (WGS) entry which is preliminary data.</text>
</comment>
<gene>
    <name evidence="1" type="ORF">ILYODFUR_029261</name>
</gene>
<evidence type="ECO:0000313" key="1">
    <source>
        <dbReference type="EMBL" id="MEQ2238040.1"/>
    </source>
</evidence>
<reference evidence="1 2" key="1">
    <citation type="submission" date="2021-06" db="EMBL/GenBank/DDBJ databases">
        <authorList>
            <person name="Palmer J.M."/>
        </authorList>
    </citation>
    <scope>NUCLEOTIDE SEQUENCE [LARGE SCALE GENOMIC DNA]</scope>
    <source>
        <strain evidence="2">if_2019</strain>
        <tissue evidence="1">Muscle</tissue>
    </source>
</reference>
<organism evidence="1 2">
    <name type="scientific">Ilyodon furcidens</name>
    <name type="common">goldbreast splitfin</name>
    <dbReference type="NCBI Taxonomy" id="33524"/>
    <lineage>
        <taxon>Eukaryota</taxon>
        <taxon>Metazoa</taxon>
        <taxon>Chordata</taxon>
        <taxon>Craniata</taxon>
        <taxon>Vertebrata</taxon>
        <taxon>Euteleostomi</taxon>
        <taxon>Actinopterygii</taxon>
        <taxon>Neopterygii</taxon>
        <taxon>Teleostei</taxon>
        <taxon>Neoteleostei</taxon>
        <taxon>Acanthomorphata</taxon>
        <taxon>Ovalentaria</taxon>
        <taxon>Atherinomorphae</taxon>
        <taxon>Cyprinodontiformes</taxon>
        <taxon>Goodeidae</taxon>
        <taxon>Ilyodon</taxon>
    </lineage>
</organism>
<dbReference type="Proteomes" id="UP001482620">
    <property type="component" value="Unassembled WGS sequence"/>
</dbReference>
<protein>
    <submittedName>
        <fullName evidence="1">Uncharacterized protein</fullName>
    </submittedName>
</protein>